<feature type="transmembrane region" description="Helical" evidence="1">
    <location>
        <begin position="7"/>
        <end position="25"/>
    </location>
</feature>
<evidence type="ECO:0000313" key="3">
    <source>
        <dbReference type="Proteomes" id="UP000738431"/>
    </source>
</evidence>
<gene>
    <name evidence="2" type="ORF">K1X11_013375</name>
</gene>
<reference evidence="2 3" key="1">
    <citation type="submission" date="2023-12" db="EMBL/GenBank/DDBJ databases">
        <title>Description of an unclassified Opitutus bacterium of Verrucomicrobiota.</title>
        <authorList>
            <person name="Zhang D.-F."/>
        </authorList>
    </citation>
    <scope>NUCLEOTIDE SEQUENCE [LARGE SCALE GENOMIC DNA]</scope>
    <source>
        <strain evidence="2 3">WL0086</strain>
    </source>
</reference>
<protein>
    <submittedName>
        <fullName evidence="2">Uncharacterized protein</fullName>
    </submittedName>
</protein>
<dbReference type="EMBL" id="CP139781">
    <property type="protein sequence ID" value="WRQ85797.1"/>
    <property type="molecule type" value="Genomic_DNA"/>
</dbReference>
<organism evidence="2 3">
    <name type="scientific">Actomonas aquatica</name>
    <dbReference type="NCBI Taxonomy" id="2866162"/>
    <lineage>
        <taxon>Bacteria</taxon>
        <taxon>Pseudomonadati</taxon>
        <taxon>Verrucomicrobiota</taxon>
        <taxon>Opitutia</taxon>
        <taxon>Opitutales</taxon>
        <taxon>Opitutaceae</taxon>
        <taxon>Actomonas</taxon>
    </lineage>
</organism>
<keyword evidence="1" id="KW-0472">Membrane</keyword>
<evidence type="ECO:0000256" key="1">
    <source>
        <dbReference type="SAM" id="Phobius"/>
    </source>
</evidence>
<sequence length="132" mass="14755">MKAPRSYVLNGGLASVVLFYAFRLSHGDRGPVDWIVLTLISLAVLWNIFKAGQRLHRGGGRKALWHLQRTLLFWVVGLMNTLPELSRASPTWRLPVGGALLLIALADSIWLHHRERTLIATTTTSVPETPPR</sequence>
<dbReference type="RefSeq" id="WP_221032616.1">
    <property type="nucleotide sequence ID" value="NZ_CP139781.1"/>
</dbReference>
<accession>A0ABZ1C280</accession>
<keyword evidence="1" id="KW-0812">Transmembrane</keyword>
<name>A0ABZ1C280_9BACT</name>
<dbReference type="Proteomes" id="UP000738431">
    <property type="component" value="Chromosome"/>
</dbReference>
<feature type="transmembrane region" description="Helical" evidence="1">
    <location>
        <begin position="31"/>
        <end position="49"/>
    </location>
</feature>
<keyword evidence="1" id="KW-1133">Transmembrane helix</keyword>
<proteinExistence type="predicted"/>
<evidence type="ECO:0000313" key="2">
    <source>
        <dbReference type="EMBL" id="WRQ85797.1"/>
    </source>
</evidence>
<keyword evidence="3" id="KW-1185">Reference proteome</keyword>